<evidence type="ECO:0000313" key="3">
    <source>
        <dbReference type="Proteomes" id="UP000008710"/>
    </source>
</evidence>
<accession>Q0RXQ0</accession>
<proteinExistence type="predicted"/>
<organism evidence="2 3">
    <name type="scientific">Rhodococcus jostii (strain RHA1)</name>
    <dbReference type="NCBI Taxonomy" id="101510"/>
    <lineage>
        <taxon>Bacteria</taxon>
        <taxon>Bacillati</taxon>
        <taxon>Actinomycetota</taxon>
        <taxon>Actinomycetes</taxon>
        <taxon>Mycobacteriales</taxon>
        <taxon>Nocardiaceae</taxon>
        <taxon>Rhodococcus</taxon>
    </lineage>
</organism>
<evidence type="ECO:0000256" key="1">
    <source>
        <dbReference type="SAM" id="MobiDB-lite"/>
    </source>
</evidence>
<geneLocation type="plasmid" evidence="2 3">
    <name>pRHL1</name>
</geneLocation>
<feature type="compositionally biased region" description="Basic residues" evidence="1">
    <location>
        <begin position="7"/>
        <end position="16"/>
    </location>
</feature>
<feature type="compositionally biased region" description="Basic and acidic residues" evidence="1">
    <location>
        <begin position="92"/>
        <end position="104"/>
    </location>
</feature>
<keyword evidence="2" id="KW-0614">Plasmid</keyword>
<dbReference type="EMBL" id="CP000432">
    <property type="protein sequence ID" value="ABG99936.1"/>
    <property type="molecule type" value="Genomic_DNA"/>
</dbReference>
<dbReference type="Proteomes" id="UP000008710">
    <property type="component" value="Plasmid pRHL1"/>
</dbReference>
<reference evidence="3" key="1">
    <citation type="journal article" date="2006" name="Proc. Natl. Acad. Sci. U.S.A.">
        <title>The complete genome of Rhodococcus sp. RHA1 provides insights into a catabolic powerhouse.</title>
        <authorList>
            <person name="McLeod M.P."/>
            <person name="Warren R.L."/>
            <person name="Hsiao W.W.L."/>
            <person name="Araki N."/>
            <person name="Myhre M."/>
            <person name="Fernandes C."/>
            <person name="Miyazawa D."/>
            <person name="Wong W."/>
            <person name="Lillquist A.L."/>
            <person name="Wang D."/>
            <person name="Dosanjh M."/>
            <person name="Hara H."/>
            <person name="Petrescu A."/>
            <person name="Morin R.D."/>
            <person name="Yang G."/>
            <person name="Stott J.M."/>
            <person name="Schein J.E."/>
            <person name="Shin H."/>
            <person name="Smailus D."/>
            <person name="Siddiqui A.S."/>
            <person name="Marra M.A."/>
            <person name="Jones S.J.M."/>
            <person name="Holt R."/>
            <person name="Brinkman F.S.L."/>
            <person name="Miyauchi K."/>
            <person name="Fukuda M."/>
            <person name="Davies J.E."/>
            <person name="Mohn W.W."/>
            <person name="Eltis L.D."/>
        </authorList>
    </citation>
    <scope>NUCLEOTIDE SEQUENCE [LARGE SCALE GENOMIC DNA]</scope>
    <source>
        <strain evidence="3">RHA1</strain>
    </source>
</reference>
<dbReference type="KEGG" id="rha:RHA1_ro08892"/>
<feature type="region of interest" description="Disordered" evidence="1">
    <location>
        <begin position="54"/>
        <end position="118"/>
    </location>
</feature>
<name>Q0RXQ0_RHOJR</name>
<protein>
    <submittedName>
        <fullName evidence="2">Uncharacterized protein</fullName>
    </submittedName>
</protein>
<dbReference type="AlphaFoldDB" id="Q0RXQ0"/>
<dbReference type="HOGENOM" id="CLU_2071283_0_0_11"/>
<feature type="region of interest" description="Disordered" evidence="1">
    <location>
        <begin position="1"/>
        <end position="25"/>
    </location>
</feature>
<gene>
    <name evidence="2" type="ordered locus">RHA1_ro08892</name>
</gene>
<evidence type="ECO:0000313" key="2">
    <source>
        <dbReference type="EMBL" id="ABG99936.1"/>
    </source>
</evidence>
<sequence>MRLPHSRDRRPRRRPKAPGDTENNLWRGLAPAMTQQYLVDGLDRVSRRLGGLTRTWGSIGWRPSATPTPAGSRPASLASPNTMASGRALADPVREPKQVDGERRSHCRRATVAHAPRP</sequence>
<feature type="compositionally biased region" description="Basic residues" evidence="1">
    <location>
        <begin position="105"/>
        <end position="118"/>
    </location>
</feature>